<dbReference type="Proteomes" id="UP000076609">
    <property type="component" value="Unassembled WGS sequence"/>
</dbReference>
<accession>A0ABR5YGU4</accession>
<evidence type="ECO:0000256" key="2">
    <source>
        <dbReference type="SAM" id="SignalP"/>
    </source>
</evidence>
<dbReference type="Pfam" id="PF13598">
    <property type="entry name" value="DUF4139"/>
    <property type="match status" value="1"/>
</dbReference>
<sequence>MKPNWLLLASLLAPLPALAQDAATPPAIAPSAQGDVSVTIYNGDVALIQDVRALPLNTGTVRQDFPDVSAQIRPETVSLAVPDARIVEQNFDFDLLSPSSLMEKAVGETITLLRTNPATGAETRERAKVLAVNGGVVLQIGERIEVLRDDGLPVRAIFDKVPPSLRARPTLSVTLDSSRSGTRAATLSYLSRGLSWKADYVALLDRKSGTIDVQGWVTLTNNTGTTFTNARTLLVAGEVGSEDDDNDYRPRRPRRPRPVMQPGTETANREQLGDFYLYPLPERTTIADKQTKQVSFLDVKGAAATTGYRFVNNWLGTTEQPSSAQSIVRFSNAAKGGLGDALPAGTIRVYMRDARGQPQFTGEAAIDHTPQGSKIALATGDAFDVKVRAVVESRTRINASRWQTKMRYTLTNATPAAVSVELAQAGLDWTDTRITEQSRPSKRSDAGQAVWQVPVPANGSATVTATFDTRF</sequence>
<feature type="region of interest" description="Disordered" evidence="1">
    <location>
        <begin position="238"/>
        <end position="266"/>
    </location>
</feature>
<reference evidence="5" key="1">
    <citation type="submission" date="2016-01" db="EMBL/GenBank/DDBJ databases">
        <title>Draft genome of Chromobacterium sp. F49.</title>
        <authorList>
            <person name="Hong K.W."/>
        </authorList>
    </citation>
    <scope>NUCLEOTIDE SEQUENCE [LARGE SCALE GENOMIC DNA]</scope>
    <source>
        <strain evidence="5">CN3</strain>
    </source>
</reference>
<evidence type="ECO:0000259" key="3">
    <source>
        <dbReference type="Pfam" id="PF13598"/>
    </source>
</evidence>
<comment type="caution">
    <text evidence="4">The sequence shown here is derived from an EMBL/GenBank/DDBJ whole genome shotgun (WGS) entry which is preliminary data.</text>
</comment>
<evidence type="ECO:0000256" key="1">
    <source>
        <dbReference type="SAM" id="MobiDB-lite"/>
    </source>
</evidence>
<evidence type="ECO:0000313" key="5">
    <source>
        <dbReference type="Proteomes" id="UP000076609"/>
    </source>
</evidence>
<gene>
    <name evidence="4" type="ORF">AVT10_09220</name>
</gene>
<keyword evidence="2" id="KW-0732">Signal</keyword>
<dbReference type="EMBL" id="LQQO01000002">
    <property type="protein sequence ID" value="KZE18353.1"/>
    <property type="molecule type" value="Genomic_DNA"/>
</dbReference>
<dbReference type="RefSeq" id="WP_066688294.1">
    <property type="nucleotide sequence ID" value="NZ_LQQO01000002.1"/>
</dbReference>
<feature type="signal peptide" evidence="2">
    <location>
        <begin position="1"/>
        <end position="19"/>
    </location>
</feature>
<dbReference type="PANTHER" id="PTHR38075">
    <property type="entry name" value="DUF4139 DOMAIN-CONTAINING PROTEIN"/>
    <property type="match status" value="1"/>
</dbReference>
<dbReference type="InterPro" id="IPR037291">
    <property type="entry name" value="DUF4139"/>
</dbReference>
<keyword evidence="5" id="KW-1185">Reference proteome</keyword>
<feature type="chain" id="PRO_5045202657" description="DUF4139 domain-containing protein" evidence="2">
    <location>
        <begin position="20"/>
        <end position="471"/>
    </location>
</feature>
<protein>
    <recommendedName>
        <fullName evidence="3">DUF4139 domain-containing protein</fullName>
    </recommendedName>
</protein>
<feature type="domain" description="DUF4139" evidence="3">
    <location>
        <begin position="186"/>
        <end position="470"/>
    </location>
</feature>
<dbReference type="PANTHER" id="PTHR38075:SF1">
    <property type="entry name" value="DUF4139 DOMAIN-CONTAINING PROTEIN"/>
    <property type="match status" value="1"/>
</dbReference>
<proteinExistence type="predicted"/>
<organism evidence="4 5">
    <name type="scientific">Sphingomonas hankookensis</name>
    <dbReference type="NCBI Taxonomy" id="563996"/>
    <lineage>
        <taxon>Bacteria</taxon>
        <taxon>Pseudomonadati</taxon>
        <taxon>Pseudomonadota</taxon>
        <taxon>Alphaproteobacteria</taxon>
        <taxon>Sphingomonadales</taxon>
        <taxon>Sphingomonadaceae</taxon>
        <taxon>Sphingomonas</taxon>
    </lineage>
</organism>
<evidence type="ECO:0000313" key="4">
    <source>
        <dbReference type="EMBL" id="KZE18353.1"/>
    </source>
</evidence>
<name>A0ABR5YGU4_9SPHN</name>